<feature type="domain" description="MaoC-like" evidence="1">
    <location>
        <begin position="190"/>
        <end position="255"/>
    </location>
</feature>
<evidence type="ECO:0000313" key="3">
    <source>
        <dbReference type="Proteomes" id="UP000243232"/>
    </source>
</evidence>
<dbReference type="OrthoDB" id="9790913at2"/>
<dbReference type="SUPFAM" id="SSF54637">
    <property type="entry name" value="Thioesterase/thiol ester dehydrase-isomerase"/>
    <property type="match status" value="2"/>
</dbReference>
<dbReference type="Proteomes" id="UP000243232">
    <property type="component" value="Chromosome I"/>
</dbReference>
<sequence length="295" mass="32334">MPIQFPARLVLETAPTFGAMLKAFAGSVIPLINSRKVPPLDEVREFKVAPPSAHLLDKYLAWSGAPADRYDGILPPHFCSHWAMGALATLGGLAPYDVRSILNQGLRLQIKAPIQRGESLLLRGQLLSINEEPSRVRIHTRIVARTAAQGEVMIIDNYTAIPRGGKSKKAASTRPDETLYKTIGHWSAGPNEGINFGLLTGDYNPIHTLWPVARRSKFGGCILQGFGTLARSFEVIRDAGFDIADIEVRFIKPLLLPCPMLEVQLAEAPDSKGAQHFRLRNQDGSIHLAGSFFAR</sequence>
<organism evidence="2 3">
    <name type="scientific">Pseudomonas pohangensis</name>
    <dbReference type="NCBI Taxonomy" id="364197"/>
    <lineage>
        <taxon>Bacteria</taxon>
        <taxon>Pseudomonadati</taxon>
        <taxon>Pseudomonadota</taxon>
        <taxon>Gammaproteobacteria</taxon>
        <taxon>Pseudomonadales</taxon>
        <taxon>Pseudomonadaceae</taxon>
        <taxon>Pseudomonas</taxon>
    </lineage>
</organism>
<protein>
    <submittedName>
        <fullName evidence="2">MaoC like domain-containing protein</fullName>
    </submittedName>
</protein>
<dbReference type="STRING" id="364197.SAMN05216296_1451"/>
<proteinExistence type="predicted"/>
<name>A0A1H2FBV7_9PSED</name>
<gene>
    <name evidence="2" type="ORF">SAMN05216296_1451</name>
</gene>
<dbReference type="InterPro" id="IPR002539">
    <property type="entry name" value="MaoC-like_dom"/>
</dbReference>
<accession>A0A1H2FBV7</accession>
<dbReference type="RefSeq" id="WP_157718816.1">
    <property type="nucleotide sequence ID" value="NZ_LT629785.1"/>
</dbReference>
<evidence type="ECO:0000313" key="2">
    <source>
        <dbReference type="EMBL" id="SDU04448.1"/>
    </source>
</evidence>
<dbReference type="PANTHER" id="PTHR43841">
    <property type="entry name" value="3-HYDROXYACYL-THIOESTER DEHYDRATASE HTDX-RELATED"/>
    <property type="match status" value="1"/>
</dbReference>
<dbReference type="EMBL" id="LT629785">
    <property type="protein sequence ID" value="SDU04448.1"/>
    <property type="molecule type" value="Genomic_DNA"/>
</dbReference>
<evidence type="ECO:0000259" key="1">
    <source>
        <dbReference type="Pfam" id="PF01575"/>
    </source>
</evidence>
<reference evidence="3" key="1">
    <citation type="submission" date="2016-10" db="EMBL/GenBank/DDBJ databases">
        <authorList>
            <person name="Varghese N."/>
            <person name="Submissions S."/>
        </authorList>
    </citation>
    <scope>NUCLEOTIDE SEQUENCE [LARGE SCALE GENOMIC DNA]</scope>
    <source>
        <strain evidence="3">DSM 17875</strain>
    </source>
</reference>
<dbReference type="Pfam" id="PF01575">
    <property type="entry name" value="MaoC_dehydratas"/>
    <property type="match status" value="1"/>
</dbReference>
<keyword evidence="3" id="KW-1185">Reference proteome</keyword>
<dbReference type="Gene3D" id="3.10.129.10">
    <property type="entry name" value="Hotdog Thioesterase"/>
    <property type="match status" value="1"/>
</dbReference>
<dbReference type="PANTHER" id="PTHR43841:SF1">
    <property type="entry name" value="3-HYDROXYACYL-THIOESTER DEHYDRATASE X"/>
    <property type="match status" value="1"/>
</dbReference>
<dbReference type="InterPro" id="IPR029069">
    <property type="entry name" value="HotDog_dom_sf"/>
</dbReference>
<dbReference type="CDD" id="cd03441">
    <property type="entry name" value="R_hydratase_like"/>
    <property type="match status" value="1"/>
</dbReference>
<dbReference type="AlphaFoldDB" id="A0A1H2FBV7"/>